<keyword evidence="3 9" id="KW-0813">Transport</keyword>
<evidence type="ECO:0000256" key="2">
    <source>
        <dbReference type="ARBA" id="ARBA00007809"/>
    </source>
</evidence>
<dbReference type="STRING" id="4097.A0A076L2F5"/>
<feature type="transmembrane region" description="Helical" evidence="9">
    <location>
        <begin position="192"/>
        <end position="214"/>
    </location>
</feature>
<sequence length="239" mass="26832">MADPNTIRTIVGIIGNVISFFLFLSPAPTFLKIVKSKSVMEFKPDPYVATVLNCAVWVFYGMPFVHPDSLLVITINGFGLALELFYVAIFFVYSDWAKRRKIIIALVIEVIFMAILIFVTLTFLHGTKSRSMLIGIVAIVFNVLMYTSPLTVMKKVITTKSVKYMPFFLSIANFANGIVWSCYALLKFDPYILIPNGLGTVSGLVQLILYAAFYRTTNWDEDEKEVELSASKTNKSSDV</sequence>
<feature type="transmembrane region" description="Helical" evidence="9">
    <location>
        <begin position="46"/>
        <end position="65"/>
    </location>
</feature>
<evidence type="ECO:0000313" key="11">
    <source>
        <dbReference type="Proteomes" id="UP000084051"/>
    </source>
</evidence>
<feature type="transmembrane region" description="Helical" evidence="9">
    <location>
        <begin position="164"/>
        <end position="186"/>
    </location>
</feature>
<dbReference type="PaxDb" id="4097-A0A076L2F5"/>
<dbReference type="GO" id="GO:0005886">
    <property type="term" value="C:plasma membrane"/>
    <property type="evidence" value="ECO:0007669"/>
    <property type="project" value="UniProtKB-SubCell"/>
</dbReference>
<dbReference type="AlphaFoldDB" id="A0A076L2F5"/>
<dbReference type="RefSeq" id="NP_001312622.1">
    <property type="nucleotide sequence ID" value="NM_001325693.1"/>
</dbReference>
<dbReference type="PANTHER" id="PTHR10791:SF159">
    <property type="entry name" value="BIDIRECTIONAL SUGAR TRANSPORTER SWEET5"/>
    <property type="match status" value="1"/>
</dbReference>
<dbReference type="Proteomes" id="UP000790787">
    <property type="component" value="Chromosome 8"/>
</dbReference>
<dbReference type="PANTHER" id="PTHR10791">
    <property type="entry name" value="RAG1-ACTIVATING PROTEIN 1"/>
    <property type="match status" value="1"/>
</dbReference>
<dbReference type="Pfam" id="PF03083">
    <property type="entry name" value="MtN3_slv"/>
    <property type="match status" value="2"/>
</dbReference>
<keyword evidence="5 9" id="KW-0812">Transmembrane</keyword>
<dbReference type="FunFam" id="1.20.1280.290:FF:000001">
    <property type="entry name" value="Bidirectional sugar transporter SWEET"/>
    <property type="match status" value="1"/>
</dbReference>
<proteinExistence type="evidence at transcript level"/>
<dbReference type="Gene3D" id="1.20.1280.290">
    <property type="match status" value="2"/>
</dbReference>
<evidence type="ECO:0000313" key="12">
    <source>
        <dbReference type="Proteomes" id="UP000790787"/>
    </source>
</evidence>
<dbReference type="SMR" id="A0A076L2F5"/>
<keyword evidence="6" id="KW-0677">Repeat</keyword>
<feature type="transmembrane region" description="Helical" evidence="9">
    <location>
        <begin position="102"/>
        <end position="126"/>
    </location>
</feature>
<dbReference type="RefSeq" id="XP_016479821.1">
    <property type="nucleotide sequence ID" value="XM_016624335.1"/>
</dbReference>
<comment type="subcellular location">
    <subcellularLocation>
        <location evidence="9">Cell membrane</location>
        <topology evidence="9">Multi-pass membrane protein</topology>
    </subcellularLocation>
    <subcellularLocation>
        <location evidence="1">Endomembrane system</location>
        <topology evidence="1">Multi-pass membrane protein</topology>
    </subcellularLocation>
</comment>
<dbReference type="KEGG" id="nta:107801067"/>
<dbReference type="GeneID" id="107801067"/>
<dbReference type="GO" id="GO:0016020">
    <property type="term" value="C:membrane"/>
    <property type="evidence" value="ECO:0000318"/>
    <property type="project" value="GO_Central"/>
</dbReference>
<dbReference type="GO" id="GO:0051260">
    <property type="term" value="P:protein homooligomerization"/>
    <property type="evidence" value="ECO:0007669"/>
    <property type="project" value="UniProtKB-ARBA"/>
</dbReference>
<gene>
    <name evidence="13 14" type="primary">LOC107801067</name>
</gene>
<dbReference type="InterPro" id="IPR004316">
    <property type="entry name" value="SWEET_rpt"/>
</dbReference>
<dbReference type="GO" id="GO:0008643">
    <property type="term" value="P:carbohydrate transport"/>
    <property type="evidence" value="ECO:0000318"/>
    <property type="project" value="GO_Central"/>
</dbReference>
<evidence type="ECO:0000313" key="10">
    <source>
        <dbReference type="EMBL" id="AII99833.1"/>
    </source>
</evidence>
<evidence type="ECO:0000256" key="7">
    <source>
        <dbReference type="ARBA" id="ARBA00022989"/>
    </source>
</evidence>
<keyword evidence="4 9" id="KW-0762">Sugar transport</keyword>
<reference evidence="13" key="3">
    <citation type="submission" date="2025-04" db="UniProtKB">
        <authorList>
            <consortium name="RefSeq"/>
        </authorList>
    </citation>
    <scope>IDENTIFICATION</scope>
</reference>
<comment type="similarity">
    <text evidence="2 9">Belongs to the SWEET sugar transporter family.</text>
</comment>
<evidence type="ECO:0000256" key="4">
    <source>
        <dbReference type="ARBA" id="ARBA00022597"/>
    </source>
</evidence>
<dbReference type="FunFam" id="1.20.1280.290:FF:000002">
    <property type="entry name" value="Bidirectional sugar transporter SWEET"/>
    <property type="match status" value="1"/>
</dbReference>
<dbReference type="EMBL" id="KJ808749">
    <property type="protein sequence ID" value="AII99833.1"/>
    <property type="molecule type" value="mRNA"/>
</dbReference>
<feature type="transmembrane region" description="Helical" evidence="9">
    <location>
        <begin position="6"/>
        <end position="25"/>
    </location>
</feature>
<evidence type="ECO:0000256" key="5">
    <source>
        <dbReference type="ARBA" id="ARBA00022692"/>
    </source>
</evidence>
<feature type="transmembrane region" description="Helical" evidence="9">
    <location>
        <begin position="132"/>
        <end position="152"/>
    </location>
</feature>
<feature type="transmembrane region" description="Helical" evidence="9">
    <location>
        <begin position="71"/>
        <end position="93"/>
    </location>
</feature>
<dbReference type="OrthoDB" id="409725at2759"/>
<reference evidence="10" key="2">
    <citation type="submission" date="2014-05" db="EMBL/GenBank/DDBJ databases">
        <authorList>
            <person name="Liu C."/>
        </authorList>
    </citation>
    <scope>NUCLEOTIDE SEQUENCE</scope>
</reference>
<evidence type="ECO:0000313" key="14">
    <source>
        <dbReference type="RefSeq" id="XP_016479821.1"/>
    </source>
</evidence>
<accession>A0A076L2F5</accession>
<protein>
    <recommendedName>
        <fullName evidence="9">Bidirectional sugar transporter SWEET</fullName>
    </recommendedName>
</protein>
<evidence type="ECO:0000256" key="9">
    <source>
        <dbReference type="RuleBase" id="RU910715"/>
    </source>
</evidence>
<keyword evidence="7 9" id="KW-1133">Transmembrane helix</keyword>
<keyword evidence="8 9" id="KW-0472">Membrane</keyword>
<name>A0A076L2F5_TOBAC</name>
<evidence type="ECO:0000313" key="13">
    <source>
        <dbReference type="RefSeq" id="NP_001312622.1"/>
    </source>
</evidence>
<dbReference type="GO" id="GO:0012505">
    <property type="term" value="C:endomembrane system"/>
    <property type="evidence" value="ECO:0007669"/>
    <property type="project" value="UniProtKB-SubCell"/>
</dbReference>
<organism evidence="10">
    <name type="scientific">Nicotiana tabacum</name>
    <name type="common">Common tobacco</name>
    <dbReference type="NCBI Taxonomy" id="4097"/>
    <lineage>
        <taxon>Eukaryota</taxon>
        <taxon>Viridiplantae</taxon>
        <taxon>Streptophyta</taxon>
        <taxon>Embryophyta</taxon>
        <taxon>Tracheophyta</taxon>
        <taxon>Spermatophyta</taxon>
        <taxon>Magnoliopsida</taxon>
        <taxon>eudicotyledons</taxon>
        <taxon>Gunneridae</taxon>
        <taxon>Pentapetalae</taxon>
        <taxon>asterids</taxon>
        <taxon>lamiids</taxon>
        <taxon>Solanales</taxon>
        <taxon>Solanaceae</taxon>
        <taxon>Nicotianoideae</taxon>
        <taxon>Nicotianeae</taxon>
        <taxon>Nicotiana</taxon>
    </lineage>
</organism>
<evidence type="ECO:0000256" key="3">
    <source>
        <dbReference type="ARBA" id="ARBA00022448"/>
    </source>
</evidence>
<dbReference type="InterPro" id="IPR047664">
    <property type="entry name" value="SWEET"/>
</dbReference>
<evidence type="ECO:0000256" key="8">
    <source>
        <dbReference type="ARBA" id="ARBA00023136"/>
    </source>
</evidence>
<reference evidence="11" key="1">
    <citation type="journal article" date="2014" name="Nat. Commun.">
        <title>The tobacco genome sequence and its comparison with those of tomato and potato.</title>
        <authorList>
            <person name="Sierro N."/>
            <person name="Battey J.N."/>
            <person name="Ouadi S."/>
            <person name="Bakaher N."/>
            <person name="Bovet L."/>
            <person name="Willig A."/>
            <person name="Goepfert S."/>
            <person name="Peitsch M.C."/>
            <person name="Ivanov N.V."/>
        </authorList>
    </citation>
    <scope>NUCLEOTIDE SEQUENCE [LARGE SCALE GENOMIC DNA]</scope>
    <source>
        <strain evidence="11">cv. TN90</strain>
    </source>
</reference>
<evidence type="ECO:0000256" key="6">
    <source>
        <dbReference type="ARBA" id="ARBA00022737"/>
    </source>
</evidence>
<comment type="function">
    <text evidence="9">Mediates both low-affinity uptake and efflux of sugar across the membrane.</text>
</comment>
<dbReference type="OMA" id="PLTIMKM"/>
<dbReference type="GO" id="GO:0051119">
    <property type="term" value="F:sugar transmembrane transporter activity"/>
    <property type="evidence" value="ECO:0000318"/>
    <property type="project" value="GO_Central"/>
</dbReference>
<evidence type="ECO:0000256" key="1">
    <source>
        <dbReference type="ARBA" id="ARBA00004127"/>
    </source>
</evidence>
<keyword evidence="12" id="KW-1185">Reference proteome</keyword>